<dbReference type="SUPFAM" id="SSF88659">
    <property type="entry name" value="Sigma3 and sigma4 domains of RNA polymerase sigma factors"/>
    <property type="match status" value="1"/>
</dbReference>
<dbReference type="RefSeq" id="WP_160367693.1">
    <property type="nucleotide sequence ID" value="NZ_WSQA01000002.1"/>
</dbReference>
<dbReference type="OrthoDB" id="663247at2"/>
<gene>
    <name evidence="7" type="ORF">GQF63_03320</name>
</gene>
<organism evidence="7 8">
    <name type="scientific">Sphingobacterium humi</name>
    <dbReference type="NCBI Taxonomy" id="1796905"/>
    <lineage>
        <taxon>Bacteria</taxon>
        <taxon>Pseudomonadati</taxon>
        <taxon>Bacteroidota</taxon>
        <taxon>Sphingobacteriia</taxon>
        <taxon>Sphingobacteriales</taxon>
        <taxon>Sphingobacteriaceae</taxon>
        <taxon>Sphingobacterium</taxon>
    </lineage>
</organism>
<keyword evidence="8" id="KW-1185">Reference proteome</keyword>
<dbReference type="Pfam" id="PF08281">
    <property type="entry name" value="Sigma70_r4_2"/>
    <property type="match status" value="1"/>
</dbReference>
<keyword evidence="4" id="KW-0804">Transcription</keyword>
<keyword evidence="2" id="KW-0805">Transcription regulation</keyword>
<dbReference type="PANTHER" id="PTHR43133:SF46">
    <property type="entry name" value="RNA POLYMERASE SIGMA-70 FACTOR ECF SUBFAMILY"/>
    <property type="match status" value="1"/>
</dbReference>
<protein>
    <submittedName>
        <fullName evidence="7">Sigma-70 family RNA polymerase sigma factor</fullName>
    </submittedName>
</protein>
<dbReference type="GO" id="GO:0006352">
    <property type="term" value="P:DNA-templated transcription initiation"/>
    <property type="evidence" value="ECO:0007669"/>
    <property type="project" value="InterPro"/>
</dbReference>
<dbReference type="Proteomes" id="UP000435036">
    <property type="component" value="Unassembled WGS sequence"/>
</dbReference>
<dbReference type="InterPro" id="IPR013249">
    <property type="entry name" value="RNA_pol_sigma70_r4_t2"/>
</dbReference>
<dbReference type="EMBL" id="WSQA01000002">
    <property type="protein sequence ID" value="MVZ61046.1"/>
    <property type="molecule type" value="Genomic_DNA"/>
</dbReference>
<dbReference type="AlphaFoldDB" id="A0A6N8KVC2"/>
<evidence type="ECO:0000313" key="7">
    <source>
        <dbReference type="EMBL" id="MVZ61046.1"/>
    </source>
</evidence>
<dbReference type="InterPro" id="IPR013325">
    <property type="entry name" value="RNA_pol_sigma_r2"/>
</dbReference>
<evidence type="ECO:0000256" key="4">
    <source>
        <dbReference type="ARBA" id="ARBA00023163"/>
    </source>
</evidence>
<evidence type="ECO:0000313" key="8">
    <source>
        <dbReference type="Proteomes" id="UP000435036"/>
    </source>
</evidence>
<dbReference type="NCBIfam" id="TIGR02937">
    <property type="entry name" value="sigma70-ECF"/>
    <property type="match status" value="1"/>
</dbReference>
<dbReference type="InterPro" id="IPR007627">
    <property type="entry name" value="RNA_pol_sigma70_r2"/>
</dbReference>
<feature type="domain" description="RNA polymerase sigma factor 70 region 4 type 2" evidence="6">
    <location>
        <begin position="110"/>
        <end position="161"/>
    </location>
</feature>
<dbReference type="GO" id="GO:0003677">
    <property type="term" value="F:DNA binding"/>
    <property type="evidence" value="ECO:0007669"/>
    <property type="project" value="InterPro"/>
</dbReference>
<dbReference type="SUPFAM" id="SSF88946">
    <property type="entry name" value="Sigma2 domain of RNA polymerase sigma factors"/>
    <property type="match status" value="1"/>
</dbReference>
<dbReference type="InterPro" id="IPR036388">
    <property type="entry name" value="WH-like_DNA-bd_sf"/>
</dbReference>
<reference evidence="7 8" key="1">
    <citation type="submission" date="2019-12" db="EMBL/GenBank/DDBJ databases">
        <authorList>
            <person name="Dong K."/>
        </authorList>
    </citation>
    <scope>NUCLEOTIDE SEQUENCE [LARGE SCALE GENOMIC DNA]</scope>
    <source>
        <strain evidence="7 8">JCM 31225</strain>
    </source>
</reference>
<dbReference type="InterPro" id="IPR039425">
    <property type="entry name" value="RNA_pol_sigma-70-like"/>
</dbReference>
<evidence type="ECO:0000259" key="5">
    <source>
        <dbReference type="Pfam" id="PF04542"/>
    </source>
</evidence>
<evidence type="ECO:0000256" key="3">
    <source>
        <dbReference type="ARBA" id="ARBA00023082"/>
    </source>
</evidence>
<dbReference type="Pfam" id="PF04542">
    <property type="entry name" value="Sigma70_r2"/>
    <property type="match status" value="1"/>
</dbReference>
<dbReference type="Gene3D" id="1.10.10.10">
    <property type="entry name" value="Winged helix-like DNA-binding domain superfamily/Winged helix DNA-binding domain"/>
    <property type="match status" value="1"/>
</dbReference>
<dbReference type="InterPro" id="IPR013324">
    <property type="entry name" value="RNA_pol_sigma_r3/r4-like"/>
</dbReference>
<dbReference type="GO" id="GO:0016987">
    <property type="term" value="F:sigma factor activity"/>
    <property type="evidence" value="ECO:0007669"/>
    <property type="project" value="UniProtKB-KW"/>
</dbReference>
<feature type="domain" description="RNA polymerase sigma-70 region 2" evidence="5">
    <location>
        <begin position="15"/>
        <end position="82"/>
    </location>
</feature>
<accession>A0A6N8KVC2</accession>
<proteinExistence type="inferred from homology"/>
<evidence type="ECO:0000256" key="1">
    <source>
        <dbReference type="ARBA" id="ARBA00010641"/>
    </source>
</evidence>
<sequence>MMPPANVAEHTFEQLFRQWNRKVYHFALSKTNSTYIAEETVQRVFIKLWHNLQTKDLDIPAEVQLFTISRSVLLDVLKEENRRYAVLQQFPEQATAQQDLTQIEYKDLLQEVEKLIAQMPPMRQQVFRLSRFEQLNYTEIAKLLAISKRTVENHIALALKTIRKSFSHLLWLFLLFFNSH</sequence>
<evidence type="ECO:0000256" key="2">
    <source>
        <dbReference type="ARBA" id="ARBA00023015"/>
    </source>
</evidence>
<name>A0A6N8KVC2_9SPHI</name>
<dbReference type="PANTHER" id="PTHR43133">
    <property type="entry name" value="RNA POLYMERASE ECF-TYPE SIGMA FACTO"/>
    <property type="match status" value="1"/>
</dbReference>
<comment type="similarity">
    <text evidence="1">Belongs to the sigma-70 factor family. ECF subfamily.</text>
</comment>
<comment type="caution">
    <text evidence="7">The sequence shown here is derived from an EMBL/GenBank/DDBJ whole genome shotgun (WGS) entry which is preliminary data.</text>
</comment>
<evidence type="ECO:0000259" key="6">
    <source>
        <dbReference type="Pfam" id="PF08281"/>
    </source>
</evidence>
<dbReference type="Gene3D" id="1.10.1740.10">
    <property type="match status" value="1"/>
</dbReference>
<keyword evidence="3" id="KW-0731">Sigma factor</keyword>
<dbReference type="InterPro" id="IPR014284">
    <property type="entry name" value="RNA_pol_sigma-70_dom"/>
</dbReference>